<keyword evidence="9" id="KW-0472">Membrane</keyword>
<dbReference type="GeneTree" id="ENSGT00940000165723"/>
<comment type="subcellular location">
    <subcellularLocation>
        <location evidence="1">Secreted</location>
    </subcellularLocation>
</comment>
<keyword evidence="9" id="KW-1133">Transmembrane helix</keyword>
<dbReference type="GO" id="GO:0005615">
    <property type="term" value="C:extracellular space"/>
    <property type="evidence" value="ECO:0007669"/>
    <property type="project" value="TreeGrafter"/>
</dbReference>
<keyword evidence="6" id="KW-0732">Signal</keyword>
<keyword evidence="5" id="KW-0879">Wnt signaling pathway</keyword>
<dbReference type="GO" id="GO:0090090">
    <property type="term" value="P:negative regulation of canonical Wnt signaling pathway"/>
    <property type="evidence" value="ECO:0007669"/>
    <property type="project" value="TreeGrafter"/>
</dbReference>
<dbReference type="KEGG" id="gmh:115560508"/>
<keyword evidence="7" id="KW-1015">Disulfide bond</keyword>
<dbReference type="OMA" id="LDNYQPY"/>
<reference evidence="13" key="1">
    <citation type="submission" date="2025-08" db="UniProtKB">
        <authorList>
            <consortium name="Ensembl"/>
        </authorList>
    </citation>
    <scope>IDENTIFICATION</scope>
</reference>
<feature type="domain" description="Dickkopf-related protein 1/2/4 C-terminal subdomain 2" evidence="11">
    <location>
        <begin position="203"/>
        <end position="242"/>
    </location>
</feature>
<feature type="compositionally biased region" description="Low complexity" evidence="8">
    <location>
        <begin position="253"/>
        <end position="263"/>
    </location>
</feature>
<evidence type="ECO:0000256" key="4">
    <source>
        <dbReference type="ARBA" id="ARBA00022525"/>
    </source>
</evidence>
<keyword evidence="4" id="KW-0964">Secreted</keyword>
<feature type="domain" description="Dickkopf-related protein 1/2/4 C-terminal subdomain 1" evidence="12">
    <location>
        <begin position="171"/>
        <end position="200"/>
    </location>
</feature>
<name>A0A8C5FQS1_GADMO</name>
<evidence type="ECO:0000256" key="1">
    <source>
        <dbReference type="ARBA" id="ARBA00004613"/>
    </source>
</evidence>
<dbReference type="GO" id="GO:0048019">
    <property type="term" value="F:receptor antagonist activity"/>
    <property type="evidence" value="ECO:0007669"/>
    <property type="project" value="TreeGrafter"/>
</dbReference>
<dbReference type="InterPro" id="IPR048499">
    <property type="entry name" value="DIKK1/2/4_C-subdom2"/>
</dbReference>
<dbReference type="GO" id="GO:0016055">
    <property type="term" value="P:Wnt signaling pathway"/>
    <property type="evidence" value="ECO:0007669"/>
    <property type="project" value="UniProtKB-KW"/>
</dbReference>
<evidence type="ECO:0000256" key="2">
    <source>
        <dbReference type="ARBA" id="ARBA00010842"/>
    </source>
</evidence>
<dbReference type="AlphaFoldDB" id="A0A8C5FQS1"/>
<evidence type="ECO:0000313" key="14">
    <source>
        <dbReference type="Proteomes" id="UP000694546"/>
    </source>
</evidence>
<dbReference type="OrthoDB" id="4321958at2759"/>
<evidence type="ECO:0000256" key="3">
    <source>
        <dbReference type="ARBA" id="ARBA00022473"/>
    </source>
</evidence>
<dbReference type="PANTHER" id="PTHR12113">
    <property type="entry name" value="DICKKOPF3-LIKE 3"/>
    <property type="match status" value="1"/>
</dbReference>
<gene>
    <name evidence="13" type="primary">LOC115560508</name>
</gene>
<feature type="transmembrane region" description="Helical" evidence="9">
    <location>
        <begin position="12"/>
        <end position="30"/>
    </location>
</feature>
<accession>A0A8C5FQS1</accession>
<dbReference type="RefSeq" id="XP_030235819.1">
    <property type="nucleotide sequence ID" value="XM_030379959.1"/>
</dbReference>
<proteinExistence type="inferred from homology"/>
<evidence type="ECO:0000256" key="5">
    <source>
        <dbReference type="ARBA" id="ARBA00022687"/>
    </source>
</evidence>
<comment type="similarity">
    <text evidence="2">Belongs to the dickkopf family.</text>
</comment>
<evidence type="ECO:0000256" key="6">
    <source>
        <dbReference type="ARBA" id="ARBA00022729"/>
    </source>
</evidence>
<sequence length="271" mass="28700">MSKGGTLKFLSACRVMALYLTLFGYFGNVYSGTVLVNSNNAIKNLPGGGAKPSDAVSPSPGTSLSEIIVQKAPVETLQPGACTEDDECGADEFCNDVRGACLPCRKSRKRCGRDSMCCAGNRCSNGVCQANDVLDPVTESVSRRHNSTMEHHAKRPPPANGGPNQSVKGQEGDTCLRSSDCSEGFCCARHFWSRICKPVLSEGQVCTRHRRKGAHGLELFQRCDCGDGMACRPERGGGGGAAEREHVAPPAPAAAGAGRTGARNLHTCQRR</sequence>
<organism evidence="13 14">
    <name type="scientific">Gadus morhua</name>
    <name type="common">Atlantic cod</name>
    <dbReference type="NCBI Taxonomy" id="8049"/>
    <lineage>
        <taxon>Eukaryota</taxon>
        <taxon>Metazoa</taxon>
        <taxon>Chordata</taxon>
        <taxon>Craniata</taxon>
        <taxon>Vertebrata</taxon>
        <taxon>Euteleostomi</taxon>
        <taxon>Actinopterygii</taxon>
        <taxon>Neopterygii</taxon>
        <taxon>Teleostei</taxon>
        <taxon>Neoteleostei</taxon>
        <taxon>Acanthomorphata</taxon>
        <taxon>Zeiogadaria</taxon>
        <taxon>Gadariae</taxon>
        <taxon>Gadiformes</taxon>
        <taxon>Gadoidei</taxon>
        <taxon>Gadidae</taxon>
        <taxon>Gadus</taxon>
    </lineage>
</organism>
<dbReference type="GO" id="GO:0039706">
    <property type="term" value="F:co-receptor binding"/>
    <property type="evidence" value="ECO:0007669"/>
    <property type="project" value="TreeGrafter"/>
</dbReference>
<evidence type="ECO:0000256" key="9">
    <source>
        <dbReference type="SAM" id="Phobius"/>
    </source>
</evidence>
<feature type="region of interest" description="Disordered" evidence="8">
    <location>
        <begin position="234"/>
        <end position="271"/>
    </location>
</feature>
<dbReference type="InterPro" id="IPR039863">
    <property type="entry name" value="DKK1-4"/>
</dbReference>
<evidence type="ECO:0000313" key="13">
    <source>
        <dbReference type="Ensembl" id="ENSGMOP00000054549.1"/>
    </source>
</evidence>
<dbReference type="PANTHER" id="PTHR12113:SF11">
    <property type="entry name" value="DICKKOPF-RELATED PROTEIN 1"/>
    <property type="match status" value="1"/>
</dbReference>
<keyword evidence="9" id="KW-0812">Transmembrane</keyword>
<evidence type="ECO:0000259" key="12">
    <source>
        <dbReference type="Pfam" id="PF21481"/>
    </source>
</evidence>
<dbReference type="Pfam" id="PF21479">
    <property type="entry name" value="DIKK1-2-4_C-subdom2"/>
    <property type="match status" value="1"/>
</dbReference>
<dbReference type="GeneID" id="115560508"/>
<protein>
    <submittedName>
        <fullName evidence="13">Dickkopf-related protein 1-like</fullName>
    </submittedName>
</protein>
<feature type="region of interest" description="Disordered" evidence="8">
    <location>
        <begin position="139"/>
        <end position="171"/>
    </location>
</feature>
<dbReference type="FunFam" id="2.10.80.10:FF:000001">
    <property type="entry name" value="Dickkopf WNT-signaling pathway inhibitor 2"/>
    <property type="match status" value="1"/>
</dbReference>
<dbReference type="InterPro" id="IPR048500">
    <property type="entry name" value="DIKK1/2/4_C-subdom1"/>
</dbReference>
<feature type="domain" description="Dickkopf N-terminal cysteine-rich" evidence="10">
    <location>
        <begin position="82"/>
        <end position="129"/>
    </location>
</feature>
<evidence type="ECO:0000259" key="11">
    <source>
        <dbReference type="Pfam" id="PF21479"/>
    </source>
</evidence>
<reference evidence="13" key="2">
    <citation type="submission" date="2025-09" db="UniProtKB">
        <authorList>
            <consortium name="Ensembl"/>
        </authorList>
    </citation>
    <scope>IDENTIFICATION</scope>
</reference>
<dbReference type="Proteomes" id="UP000694546">
    <property type="component" value="Chromosome 15"/>
</dbReference>
<dbReference type="Gene3D" id="2.10.80.10">
    <property type="entry name" value="Lipase, subunit A"/>
    <property type="match status" value="1"/>
</dbReference>
<dbReference type="Pfam" id="PF21481">
    <property type="entry name" value="DIKK1-2-4_C-subdom1"/>
    <property type="match status" value="1"/>
</dbReference>
<keyword evidence="14" id="KW-1185">Reference proteome</keyword>
<dbReference type="Ensembl" id="ENSGMOT00000032412.1">
    <property type="protein sequence ID" value="ENSGMOP00000054549.1"/>
    <property type="gene ID" value="ENSGMOG00000029733.1"/>
</dbReference>
<evidence type="ECO:0000256" key="7">
    <source>
        <dbReference type="ARBA" id="ARBA00023157"/>
    </source>
</evidence>
<dbReference type="Pfam" id="PF04706">
    <property type="entry name" value="Dickkopf_N"/>
    <property type="match status" value="1"/>
</dbReference>
<keyword evidence="3" id="KW-0217">Developmental protein</keyword>
<evidence type="ECO:0000256" key="8">
    <source>
        <dbReference type="SAM" id="MobiDB-lite"/>
    </source>
</evidence>
<dbReference type="InterPro" id="IPR006796">
    <property type="entry name" value="Dickkopf_N"/>
</dbReference>
<evidence type="ECO:0000259" key="10">
    <source>
        <dbReference type="Pfam" id="PF04706"/>
    </source>
</evidence>